<evidence type="ECO:0000256" key="2">
    <source>
        <dbReference type="ARBA" id="ARBA00004184"/>
    </source>
</evidence>
<evidence type="ECO:0000256" key="6">
    <source>
        <dbReference type="ARBA" id="ARBA00023065"/>
    </source>
</evidence>
<evidence type="ECO:0000256" key="1">
    <source>
        <dbReference type="ARBA" id="ARBA00003543"/>
    </source>
</evidence>
<keyword evidence="14" id="KW-1185">Reference proteome</keyword>
<dbReference type="RefSeq" id="WP_188898329.1">
    <property type="nucleotide sequence ID" value="NZ_BMKS01000002.1"/>
</dbReference>
<evidence type="ECO:0000256" key="10">
    <source>
        <dbReference type="HAMAP-Rule" id="MF_00530"/>
    </source>
</evidence>
<accession>A0A8J2Z8F5</accession>
<dbReference type="NCBIfam" id="TIGR01216">
    <property type="entry name" value="ATP_synt_epsi"/>
    <property type="match status" value="1"/>
</dbReference>
<reference evidence="13 14" key="1">
    <citation type="journal article" date="2014" name="Int. J. Syst. Evol. Microbiol.">
        <title>Complete genome sequence of Corynebacterium casei LMG S-19264T (=DSM 44701T), isolated from a smear-ripened cheese.</title>
        <authorList>
            <consortium name="US DOE Joint Genome Institute (JGI-PGF)"/>
            <person name="Walter F."/>
            <person name="Albersmeier A."/>
            <person name="Kalinowski J."/>
            <person name="Ruckert C."/>
        </authorList>
    </citation>
    <scope>NUCLEOTIDE SEQUENCE [LARGE SCALE GENOMIC DNA]</scope>
    <source>
        <strain evidence="13 14">CGMCC 1.16330</strain>
    </source>
</reference>
<keyword evidence="9 10" id="KW-0066">ATP synthesis</keyword>
<keyword evidence="5 10" id="KW-0375">Hydrogen ion transport</keyword>
<evidence type="ECO:0000313" key="14">
    <source>
        <dbReference type="Proteomes" id="UP000597507"/>
    </source>
</evidence>
<dbReference type="PANTHER" id="PTHR13822:SF10">
    <property type="entry name" value="ATP SYNTHASE EPSILON CHAIN, CHLOROPLASTIC"/>
    <property type="match status" value="1"/>
</dbReference>
<comment type="similarity">
    <text evidence="3 10 11">Belongs to the ATPase epsilon chain family.</text>
</comment>
<dbReference type="Gene3D" id="2.60.15.10">
    <property type="entry name" value="F0F1 ATP synthase delta/epsilon subunit, N-terminal"/>
    <property type="match status" value="1"/>
</dbReference>
<evidence type="ECO:0000256" key="9">
    <source>
        <dbReference type="ARBA" id="ARBA00023310"/>
    </source>
</evidence>
<keyword evidence="8 10" id="KW-0139">CF(1)</keyword>
<dbReference type="CDD" id="cd12152">
    <property type="entry name" value="F1-ATPase_delta"/>
    <property type="match status" value="1"/>
</dbReference>
<evidence type="ECO:0000256" key="7">
    <source>
        <dbReference type="ARBA" id="ARBA00023136"/>
    </source>
</evidence>
<evidence type="ECO:0000313" key="13">
    <source>
        <dbReference type="EMBL" id="GGG20491.1"/>
    </source>
</evidence>
<dbReference type="PANTHER" id="PTHR13822">
    <property type="entry name" value="ATP SYNTHASE DELTA/EPSILON CHAIN"/>
    <property type="match status" value="1"/>
</dbReference>
<evidence type="ECO:0000256" key="4">
    <source>
        <dbReference type="ARBA" id="ARBA00022448"/>
    </source>
</evidence>
<comment type="subunit">
    <text evidence="10 11">F-type ATPases have 2 components, CF(1) - the catalytic core - and CF(0) - the membrane proton channel. CF(1) has five subunits: alpha(3), beta(3), gamma(1), delta(1), epsilon(1). CF(0) has three main subunits: a, b and c.</text>
</comment>
<keyword evidence="4 10" id="KW-0813">Transport</keyword>
<evidence type="ECO:0000256" key="5">
    <source>
        <dbReference type="ARBA" id="ARBA00022781"/>
    </source>
</evidence>
<dbReference type="SUPFAM" id="SSF51344">
    <property type="entry name" value="Epsilon subunit of F1F0-ATP synthase N-terminal domain"/>
    <property type="match status" value="1"/>
</dbReference>
<evidence type="ECO:0000256" key="3">
    <source>
        <dbReference type="ARBA" id="ARBA00005712"/>
    </source>
</evidence>
<dbReference type="InterPro" id="IPR036771">
    <property type="entry name" value="ATPsynth_dsu/esu_N"/>
</dbReference>
<gene>
    <name evidence="10" type="primary">atpC</name>
    <name evidence="13" type="ORF">GCM10010964_05890</name>
</gene>
<dbReference type="GO" id="GO:0005886">
    <property type="term" value="C:plasma membrane"/>
    <property type="evidence" value="ECO:0007669"/>
    <property type="project" value="UniProtKB-SubCell"/>
</dbReference>
<keyword evidence="7 10" id="KW-0472">Membrane</keyword>
<dbReference type="Pfam" id="PF02823">
    <property type="entry name" value="ATP-synt_DE_N"/>
    <property type="match status" value="1"/>
</dbReference>
<keyword evidence="10" id="KW-1003">Cell membrane</keyword>
<dbReference type="Proteomes" id="UP000597507">
    <property type="component" value="Unassembled WGS sequence"/>
</dbReference>
<organism evidence="13 14">
    <name type="scientific">Caldovatus sediminis</name>
    <dbReference type="NCBI Taxonomy" id="2041189"/>
    <lineage>
        <taxon>Bacteria</taxon>
        <taxon>Pseudomonadati</taxon>
        <taxon>Pseudomonadota</taxon>
        <taxon>Alphaproteobacteria</taxon>
        <taxon>Acetobacterales</taxon>
        <taxon>Roseomonadaceae</taxon>
        <taxon>Caldovatus</taxon>
    </lineage>
</organism>
<name>A0A8J2Z8F5_9PROT</name>
<dbReference type="GO" id="GO:0046933">
    <property type="term" value="F:proton-transporting ATP synthase activity, rotational mechanism"/>
    <property type="evidence" value="ECO:0007669"/>
    <property type="project" value="UniProtKB-UniRule"/>
</dbReference>
<dbReference type="AlphaFoldDB" id="A0A8J2Z8F5"/>
<sequence length="139" mass="14679">MAEGTFQLELVSPARLLLSRAVEMAVIPSAEGEMGVLPGHAPMIVALRGGVIRVRENGQETERLFVAGGFAEVTPTRCTVLADEATPVATLSRSAAEERLREAEAALAELPADSPPERREAAMARLLSARAMLESAEAA</sequence>
<proteinExistence type="inferred from homology"/>
<protein>
    <recommendedName>
        <fullName evidence="10">ATP synthase epsilon chain</fullName>
    </recommendedName>
    <alternativeName>
        <fullName evidence="10">ATP synthase F1 sector epsilon subunit</fullName>
    </alternativeName>
    <alternativeName>
        <fullName evidence="10">F-ATPase epsilon subunit</fullName>
    </alternativeName>
</protein>
<evidence type="ECO:0000256" key="8">
    <source>
        <dbReference type="ARBA" id="ARBA00023196"/>
    </source>
</evidence>
<feature type="domain" description="ATP synthase F1 complex delta/epsilon subunit N-terminal" evidence="12">
    <location>
        <begin position="6"/>
        <end position="85"/>
    </location>
</feature>
<comment type="caution">
    <text evidence="13">The sequence shown here is derived from an EMBL/GenBank/DDBJ whole genome shotgun (WGS) entry which is preliminary data.</text>
</comment>
<dbReference type="HAMAP" id="MF_00530">
    <property type="entry name" value="ATP_synth_epsil_bac"/>
    <property type="match status" value="1"/>
</dbReference>
<comment type="subcellular location">
    <subcellularLocation>
        <location evidence="10">Cell membrane</location>
        <topology evidence="10">Peripheral membrane protein</topology>
    </subcellularLocation>
    <subcellularLocation>
        <location evidence="2">Endomembrane system</location>
        <topology evidence="2">Peripheral membrane protein</topology>
    </subcellularLocation>
</comment>
<evidence type="ECO:0000256" key="11">
    <source>
        <dbReference type="RuleBase" id="RU003656"/>
    </source>
</evidence>
<dbReference type="InterPro" id="IPR020546">
    <property type="entry name" value="ATP_synth_F1_dsu/esu_N"/>
</dbReference>
<evidence type="ECO:0000259" key="12">
    <source>
        <dbReference type="Pfam" id="PF02823"/>
    </source>
</evidence>
<dbReference type="EMBL" id="BMKS01000002">
    <property type="protein sequence ID" value="GGG20491.1"/>
    <property type="molecule type" value="Genomic_DNA"/>
</dbReference>
<dbReference type="GO" id="GO:0005524">
    <property type="term" value="F:ATP binding"/>
    <property type="evidence" value="ECO:0007669"/>
    <property type="project" value="UniProtKB-UniRule"/>
</dbReference>
<comment type="function">
    <text evidence="1 10">Produces ATP from ADP in the presence of a proton gradient across the membrane.</text>
</comment>
<dbReference type="InterPro" id="IPR001469">
    <property type="entry name" value="ATP_synth_F1_dsu/esu"/>
</dbReference>
<dbReference type="GO" id="GO:0012505">
    <property type="term" value="C:endomembrane system"/>
    <property type="evidence" value="ECO:0007669"/>
    <property type="project" value="UniProtKB-SubCell"/>
</dbReference>
<keyword evidence="6 10" id="KW-0406">Ion transport</keyword>
<dbReference type="GO" id="GO:0045259">
    <property type="term" value="C:proton-transporting ATP synthase complex"/>
    <property type="evidence" value="ECO:0007669"/>
    <property type="project" value="UniProtKB-KW"/>
</dbReference>